<dbReference type="GO" id="GO:0008643">
    <property type="term" value="P:carbohydrate transport"/>
    <property type="evidence" value="ECO:0007669"/>
    <property type="project" value="InterPro"/>
</dbReference>
<accession>W4UVA8</accession>
<gene>
    <name evidence="3" type="ORF">JCM10512_2768</name>
</gene>
<feature type="signal peptide" evidence="2">
    <location>
        <begin position="1"/>
        <end position="24"/>
    </location>
</feature>
<dbReference type="GO" id="GO:0015288">
    <property type="term" value="F:porin activity"/>
    <property type="evidence" value="ECO:0007669"/>
    <property type="project" value="InterPro"/>
</dbReference>
<dbReference type="Proteomes" id="UP000019131">
    <property type="component" value="Unassembled WGS sequence"/>
</dbReference>
<dbReference type="STRING" id="1445607.JCM10512_2768"/>
<dbReference type="InterPro" id="IPR007049">
    <property type="entry name" value="Carb-sel_porin_OprB"/>
</dbReference>
<dbReference type="Gene3D" id="2.40.160.180">
    <property type="entry name" value="Carbohydrate-selective porin OprB"/>
    <property type="match status" value="1"/>
</dbReference>
<keyword evidence="4" id="KW-1185">Reference proteome</keyword>
<dbReference type="PANTHER" id="PTHR37944:SF1">
    <property type="entry name" value="PORIN B"/>
    <property type="match status" value="1"/>
</dbReference>
<reference evidence="3 4" key="1">
    <citation type="journal article" date="2014" name="Genome Announc.">
        <title>Draft Genome Sequence of Bacteroides reticulotermitis Strain JCM 10512T, Isolated from the Gut of a Termite.</title>
        <authorList>
            <person name="Yuki M."/>
            <person name="Oshima K."/>
            <person name="Suda W."/>
            <person name="Sakamoto M."/>
            <person name="Iida T."/>
            <person name="Hattori M."/>
            <person name="Ohkuma M."/>
        </authorList>
    </citation>
    <scope>NUCLEOTIDE SEQUENCE [LARGE SCALE GENOMIC DNA]</scope>
    <source>
        <strain evidence="3 4">JCM 10512</strain>
    </source>
</reference>
<comment type="similarity">
    <text evidence="1 2">Belongs to the OprB family.</text>
</comment>
<dbReference type="EMBL" id="BAIV01000016">
    <property type="protein sequence ID" value="GAE84424.1"/>
    <property type="molecule type" value="Genomic_DNA"/>
</dbReference>
<evidence type="ECO:0000313" key="3">
    <source>
        <dbReference type="EMBL" id="GAE84424.1"/>
    </source>
</evidence>
<dbReference type="InterPro" id="IPR052932">
    <property type="entry name" value="OprB_Porin"/>
</dbReference>
<keyword evidence="2" id="KW-0732">Signal</keyword>
<protein>
    <submittedName>
        <fullName evidence="3">Carbohydrate-selective porin</fullName>
    </submittedName>
</protein>
<dbReference type="GO" id="GO:0016020">
    <property type="term" value="C:membrane"/>
    <property type="evidence" value="ECO:0007669"/>
    <property type="project" value="InterPro"/>
</dbReference>
<dbReference type="InterPro" id="IPR038673">
    <property type="entry name" value="OprB_sf"/>
</dbReference>
<proteinExistence type="inferred from homology"/>
<comment type="caution">
    <text evidence="3">The sequence shown here is derived from an EMBL/GenBank/DDBJ whole genome shotgun (WGS) entry which is preliminary data.</text>
</comment>
<feature type="chain" id="PRO_5007232777" evidence="2">
    <location>
        <begin position="25"/>
        <end position="382"/>
    </location>
</feature>
<dbReference type="AlphaFoldDB" id="W4UVA8"/>
<sequence>MVGTLKNGIVVILCAVCICSAGYAQDEKAFLPKVSYTGDVINNFSGGGRRSLQYMGLLDVGFQLNTEAARWWKGGTFSAEVLSTHGKGVSATTIYDMQAICSIEAGNHALLAWELWYHQQLGRFGIRGGLMNITDDFMCQPFTDAFSGSSYGTFPTLSLNYSLPNYPTAGLGLAASYQINANWSALTALFNGRVADIDEDRFNMKWRANPRKDGVLSMTELKYVSDSTQFPAHMFGIGAVYHNKRFPSIRDVERSYANNYTFYAFGEHDFYQREGRTAGAFLQGSYAVKNRNVAYGYSAVGLIASGFFSRSRTDVAGIGLTQLYYQSAEEDGVRDRTEHTIEVFVRYNLNKYVTIKPTFYTIFSHPKTVVTAAMVEFGINLF</sequence>
<evidence type="ECO:0000256" key="2">
    <source>
        <dbReference type="RuleBase" id="RU363072"/>
    </source>
</evidence>
<evidence type="ECO:0000256" key="1">
    <source>
        <dbReference type="ARBA" id="ARBA00008769"/>
    </source>
</evidence>
<dbReference type="PANTHER" id="PTHR37944">
    <property type="entry name" value="PORIN B"/>
    <property type="match status" value="1"/>
</dbReference>
<evidence type="ECO:0000313" key="4">
    <source>
        <dbReference type="Proteomes" id="UP000019131"/>
    </source>
</evidence>
<organism evidence="3 4">
    <name type="scientific">Bacteroides reticulotermitis JCM 10512</name>
    <dbReference type="NCBI Taxonomy" id="1445607"/>
    <lineage>
        <taxon>Bacteria</taxon>
        <taxon>Pseudomonadati</taxon>
        <taxon>Bacteroidota</taxon>
        <taxon>Bacteroidia</taxon>
        <taxon>Bacteroidales</taxon>
        <taxon>Bacteroidaceae</taxon>
        <taxon>Bacteroides</taxon>
    </lineage>
</organism>
<dbReference type="Pfam" id="PF04966">
    <property type="entry name" value="OprB"/>
    <property type="match status" value="1"/>
</dbReference>
<name>W4UVA8_9BACE</name>